<keyword evidence="1" id="KW-0472">Membrane</keyword>
<dbReference type="AlphaFoldDB" id="A0A430K8Y7"/>
<sequence>MRNQETWDFGNLIGAKMMLWVGVSSFIVGIIAHFIAPLWSMGISTFFLVVAIFLGIFWCERQLEIHFDKNGKPLNKGKL</sequence>
<feature type="transmembrane region" description="Helical" evidence="1">
    <location>
        <begin position="41"/>
        <end position="59"/>
    </location>
</feature>
<organism evidence="2 3">
    <name type="scientific">Arenibacter aquaticus</name>
    <dbReference type="NCBI Taxonomy" id="2489054"/>
    <lineage>
        <taxon>Bacteria</taxon>
        <taxon>Pseudomonadati</taxon>
        <taxon>Bacteroidota</taxon>
        <taxon>Flavobacteriia</taxon>
        <taxon>Flavobacteriales</taxon>
        <taxon>Flavobacteriaceae</taxon>
        <taxon>Arenibacter</taxon>
    </lineage>
</organism>
<evidence type="ECO:0000256" key="1">
    <source>
        <dbReference type="SAM" id="Phobius"/>
    </source>
</evidence>
<evidence type="ECO:0000313" key="2">
    <source>
        <dbReference type="EMBL" id="RTE55520.1"/>
    </source>
</evidence>
<dbReference type="EMBL" id="RQPJ01000001">
    <property type="protein sequence ID" value="RTE55520.1"/>
    <property type="molecule type" value="Genomic_DNA"/>
</dbReference>
<dbReference type="Proteomes" id="UP000267585">
    <property type="component" value="Unassembled WGS sequence"/>
</dbReference>
<reference evidence="2 3" key="1">
    <citation type="submission" date="2018-11" db="EMBL/GenBank/DDBJ databases">
        <title>Arenibacter aquaticus sp.nov., a marine bacterium isolated from surface seawater in the South China Sea.</title>
        <authorList>
            <person name="Guo J."/>
            <person name="Sun J."/>
        </authorList>
    </citation>
    <scope>NUCLEOTIDE SEQUENCE [LARGE SCALE GENOMIC DNA]</scope>
    <source>
        <strain evidence="2 3">GUO666</strain>
    </source>
</reference>
<keyword evidence="3" id="KW-1185">Reference proteome</keyword>
<keyword evidence="1" id="KW-1133">Transmembrane helix</keyword>
<comment type="caution">
    <text evidence="2">The sequence shown here is derived from an EMBL/GenBank/DDBJ whole genome shotgun (WGS) entry which is preliminary data.</text>
</comment>
<gene>
    <name evidence="2" type="ORF">EHW67_02850</name>
</gene>
<proteinExistence type="predicted"/>
<evidence type="ECO:0000313" key="3">
    <source>
        <dbReference type="Proteomes" id="UP000267585"/>
    </source>
</evidence>
<feature type="transmembrane region" description="Helical" evidence="1">
    <location>
        <begin position="12"/>
        <end position="35"/>
    </location>
</feature>
<name>A0A430K8Y7_9FLAO</name>
<protein>
    <submittedName>
        <fullName evidence="2">SdpI family protein</fullName>
    </submittedName>
</protein>
<keyword evidence="1" id="KW-0812">Transmembrane</keyword>
<accession>A0A430K8Y7</accession>